<dbReference type="RefSeq" id="WP_119162599.1">
    <property type="nucleotide sequence ID" value="NZ_LR134442.1"/>
</dbReference>
<dbReference type="Pfam" id="PF03109">
    <property type="entry name" value="ABC1"/>
    <property type="match status" value="1"/>
</dbReference>
<proteinExistence type="inferred from homology"/>
<dbReference type="EMBL" id="UNQJ01000022">
    <property type="protein sequence ID" value="SYZ34282.1"/>
    <property type="molecule type" value="Genomic_DNA"/>
</dbReference>
<dbReference type="PANTHER" id="PTHR10566">
    <property type="entry name" value="CHAPERONE-ACTIVITY OF BC1 COMPLEX CABC1 -RELATED"/>
    <property type="match status" value="1"/>
</dbReference>
<organism evidence="4 5">
    <name type="scientific">Propionibacterium australiense</name>
    <dbReference type="NCBI Taxonomy" id="119981"/>
    <lineage>
        <taxon>Bacteria</taxon>
        <taxon>Bacillati</taxon>
        <taxon>Actinomycetota</taxon>
        <taxon>Actinomycetes</taxon>
        <taxon>Propionibacteriales</taxon>
        <taxon>Propionibacteriaceae</taxon>
        <taxon>Propionibacterium</taxon>
    </lineage>
</organism>
<dbReference type="EMBL" id="RCIW01000024">
    <property type="protein sequence ID" value="RLP06678.1"/>
    <property type="molecule type" value="Genomic_DNA"/>
</dbReference>
<dbReference type="InterPro" id="IPR004147">
    <property type="entry name" value="ABC1_dom"/>
</dbReference>
<dbReference type="CDD" id="cd05121">
    <property type="entry name" value="ABC1_ADCK3-like"/>
    <property type="match status" value="1"/>
</dbReference>
<protein>
    <submittedName>
        <fullName evidence="3">AarF/ABC1/UbiB kinase family protein</fullName>
    </submittedName>
    <submittedName>
        <fullName evidence="4">Protein kinase-like domain</fullName>
    </submittedName>
</protein>
<dbReference type="GO" id="GO:0016301">
    <property type="term" value="F:kinase activity"/>
    <property type="evidence" value="ECO:0007669"/>
    <property type="project" value="UniProtKB-KW"/>
</dbReference>
<dbReference type="Proteomes" id="UP000279336">
    <property type="component" value="Unassembled WGS sequence"/>
</dbReference>
<evidence type="ECO:0000313" key="6">
    <source>
        <dbReference type="Proteomes" id="UP000279336"/>
    </source>
</evidence>
<keyword evidence="4" id="KW-0808">Transferase</keyword>
<accession>A0A383S9S0</accession>
<dbReference type="PANTHER" id="PTHR10566:SF113">
    <property type="entry name" value="PROTEIN ACTIVITY OF BC1 COMPLEX KINASE 7, CHLOROPLASTIC"/>
    <property type="match status" value="1"/>
</dbReference>
<sequence length="564" mass="62464">MSGSRHLRARYRRVLGFFARLIVQLWFFDAVLPRLGLRGLSERGRERRLHKAAVRFHCLAAELGGLMIKVGQFMSTRLDVLPPTVTDELSGLQDEAPPVPFEEVRPAAEASLGMPLSEAFEEFDPEPLAAASLGQVHRARLSRSEARDVGFRDVVVKVQRPGIEQVTKVDLAALRRAAGWIAHYRPIAERTDMPALVEEFARTTTEELDYLNEAGNAERFAVCFADAPQVGYPFVVWERTSPRVLTLSDVSAIKISDVEAIEAAGIDRREVAFAVADAYIEQVFNLGFFHADPHPGNLFITPLPKAQAAEAGRGWRLTFIDFGMMGQVPENLRDELKEVVIAVGLRDSHRLLGCMQDLDMLLPTADLALIERAVSQLFDRFGGMSLADMRNVDPREFVAFGMQFRELMASMPFQLPQNFLLLIRAASLMNGLCVKLYPEYNLWDSVEPYARSLVTGTPGSQLGVVLEESRSLAALAIGLPRRVDRVLTMIERGQLSVQTPDALRQIRRAEQGQDRTVAAVVFAGMLVGGIVLRGSEPVWGLTLMGLSLLPLGKALLNGRGPWAR</sequence>
<name>A0A383S9S0_9ACTN</name>
<gene>
    <name evidence="3" type="ORF">D7U36_12560</name>
    <name evidence="4" type="ORF">PROPAUS_2287</name>
</gene>
<reference evidence="3 6" key="3">
    <citation type="submission" date="2018-10" db="EMBL/GenBank/DDBJ databases">
        <title>Propionibacterium australiense Genome Sequencing and Assembly.</title>
        <authorList>
            <person name="Bernier A.-M."/>
            <person name="Bernard K."/>
        </authorList>
    </citation>
    <scope>NUCLEOTIDE SEQUENCE [LARGE SCALE GENOMIC DNA]</scope>
    <source>
        <strain evidence="3 6">NML98A078</strain>
    </source>
</reference>
<comment type="similarity">
    <text evidence="1">Belongs to the protein kinase superfamily. ADCK protein kinase family.</text>
</comment>
<dbReference type="OrthoDB" id="9795390at2"/>
<keyword evidence="4" id="KW-0418">Kinase</keyword>
<reference evidence="4" key="2">
    <citation type="submission" date="2018-08" db="EMBL/GenBank/DDBJ databases">
        <authorList>
            <person name="Ferrada E.E."/>
            <person name="Latorre B.A."/>
        </authorList>
    </citation>
    <scope>NUCLEOTIDE SEQUENCE [LARGE SCALE GENOMIC DNA]</scope>
    <source>
        <strain evidence="4">Propionibacterium_australiense1</strain>
    </source>
</reference>
<dbReference type="AlphaFoldDB" id="A0A383S9S0"/>
<evidence type="ECO:0000313" key="4">
    <source>
        <dbReference type="EMBL" id="SYZ34282.1"/>
    </source>
</evidence>
<dbReference type="InterPro" id="IPR050154">
    <property type="entry name" value="UbiB_kinase"/>
</dbReference>
<dbReference type="Proteomes" id="UP000263928">
    <property type="component" value="Unassembled WGS sequence"/>
</dbReference>
<dbReference type="InterPro" id="IPR011009">
    <property type="entry name" value="Kinase-like_dom_sf"/>
</dbReference>
<keyword evidence="5" id="KW-1185">Reference proteome</keyword>
<evidence type="ECO:0000313" key="5">
    <source>
        <dbReference type="Proteomes" id="UP000263928"/>
    </source>
</evidence>
<dbReference type="SUPFAM" id="SSF56112">
    <property type="entry name" value="Protein kinase-like (PK-like)"/>
    <property type="match status" value="1"/>
</dbReference>
<evidence type="ECO:0000256" key="1">
    <source>
        <dbReference type="ARBA" id="ARBA00009670"/>
    </source>
</evidence>
<feature type="domain" description="ABC1 atypical kinase-like" evidence="2">
    <location>
        <begin position="92"/>
        <end position="351"/>
    </location>
</feature>
<evidence type="ECO:0000313" key="3">
    <source>
        <dbReference type="EMBL" id="RLP06678.1"/>
    </source>
</evidence>
<evidence type="ECO:0000259" key="2">
    <source>
        <dbReference type="Pfam" id="PF03109"/>
    </source>
</evidence>
<reference evidence="5" key="1">
    <citation type="submission" date="2018-08" db="EMBL/GenBank/DDBJ databases">
        <authorList>
            <person name="Hornung B."/>
        </authorList>
    </citation>
    <scope>NUCLEOTIDE SEQUENCE [LARGE SCALE GENOMIC DNA]</scope>
</reference>